<dbReference type="Gene3D" id="3.40.50.80">
    <property type="entry name" value="Nucleotide-binding domain of ferredoxin-NADP reductase (FNR) module"/>
    <property type="match status" value="1"/>
</dbReference>
<keyword evidence="3 6" id="KW-0285">Flavoprotein</keyword>
<dbReference type="AlphaFoldDB" id="A0AAD4C6Y0"/>
<protein>
    <recommendedName>
        <fullName evidence="7">FAD-binding FR-type domain-containing protein</fullName>
    </recommendedName>
</protein>
<comment type="cofactor">
    <cofactor evidence="1 6">
        <name>FAD</name>
        <dbReference type="ChEBI" id="CHEBI:57692"/>
    </cofactor>
</comment>
<feature type="binding site" evidence="6">
    <location>
        <position position="96"/>
    </location>
    <ligand>
        <name>FAD</name>
        <dbReference type="ChEBI" id="CHEBI:57692"/>
    </ligand>
</feature>
<organism evidence="8 9">
    <name type="scientific">Boletus edulis BED1</name>
    <dbReference type="NCBI Taxonomy" id="1328754"/>
    <lineage>
        <taxon>Eukaryota</taxon>
        <taxon>Fungi</taxon>
        <taxon>Dikarya</taxon>
        <taxon>Basidiomycota</taxon>
        <taxon>Agaricomycotina</taxon>
        <taxon>Agaricomycetes</taxon>
        <taxon>Agaricomycetidae</taxon>
        <taxon>Boletales</taxon>
        <taxon>Boletineae</taxon>
        <taxon>Boletaceae</taxon>
        <taxon>Boletoideae</taxon>
        <taxon>Boletus</taxon>
    </lineage>
</organism>
<dbReference type="InterPro" id="IPR039261">
    <property type="entry name" value="FNR_nucleotide-bd"/>
</dbReference>
<evidence type="ECO:0000256" key="4">
    <source>
        <dbReference type="ARBA" id="ARBA00022827"/>
    </source>
</evidence>
<dbReference type="InterPro" id="IPR017938">
    <property type="entry name" value="Riboflavin_synthase-like_b-brl"/>
</dbReference>
<dbReference type="GO" id="GO:0005739">
    <property type="term" value="C:mitochondrion"/>
    <property type="evidence" value="ECO:0007669"/>
    <property type="project" value="TreeGrafter"/>
</dbReference>
<dbReference type="Gene3D" id="2.40.30.10">
    <property type="entry name" value="Translation factors"/>
    <property type="match status" value="1"/>
</dbReference>
<dbReference type="EMBL" id="WHUW01000002">
    <property type="protein sequence ID" value="KAF8450769.1"/>
    <property type="molecule type" value="Genomic_DNA"/>
</dbReference>
<feature type="binding site" evidence="6">
    <location>
        <position position="164"/>
    </location>
    <ligand>
        <name>FAD</name>
        <dbReference type="ChEBI" id="CHEBI:57692"/>
    </ligand>
</feature>
<keyword evidence="5" id="KW-0560">Oxidoreductase</keyword>
<dbReference type="SUPFAM" id="SSF52343">
    <property type="entry name" value="Ferredoxin reductase-like, C-terminal NADP-linked domain"/>
    <property type="match status" value="1"/>
</dbReference>
<proteinExistence type="inferred from homology"/>
<dbReference type="GO" id="GO:0016491">
    <property type="term" value="F:oxidoreductase activity"/>
    <property type="evidence" value="ECO:0007669"/>
    <property type="project" value="UniProtKB-KW"/>
</dbReference>
<sequence>MFFVRATRPRFVKPVLFFSGVSAAVTTYFLFSERPAAPSLSPSRFTPSTLIESVNVSSNTKLLTLSVPPGLIPSDRGAFTSTWSIFVKDSDIQVERPYTPLEGIDENGHMKLWVKKYEHGEVSRWLHSRQVGDSIEIRGPVTTWSTLWQNGHWDEVVSGGTGITPFYQLLHSVFRTRNTSFNACFTLLHASRSFADLPPSSMIQSLTELSQNYPDKFQFHLFTDSVDDTSESHSLNIRRGRIGKSVVQDALRLTHSTPWWHRLFGSSVPTIPEKRILVLVCGPEGMVSAIAGPYGRNYSQGKVGGILGELGLQSHQVWKL</sequence>
<dbReference type="InterPro" id="IPR017927">
    <property type="entry name" value="FAD-bd_FR_type"/>
</dbReference>
<comment type="caution">
    <text evidence="8">The sequence shown here is derived from an EMBL/GenBank/DDBJ whole genome shotgun (WGS) entry which is preliminary data.</text>
</comment>
<dbReference type="Pfam" id="PF00175">
    <property type="entry name" value="NAD_binding_1"/>
    <property type="match status" value="1"/>
</dbReference>
<gene>
    <name evidence="8" type="ORF">L210DRAFT_3470012</name>
</gene>
<comment type="similarity">
    <text evidence="2">Belongs to the flavoprotein pyridine nucleotide cytochrome reductase family.</text>
</comment>
<feature type="binding site" evidence="6">
    <location>
        <position position="115"/>
    </location>
    <ligand>
        <name>FAD</name>
        <dbReference type="ChEBI" id="CHEBI:57692"/>
    </ligand>
</feature>
<dbReference type="Pfam" id="PF00970">
    <property type="entry name" value="FAD_binding_6"/>
    <property type="match status" value="1"/>
</dbReference>
<reference evidence="8" key="1">
    <citation type="submission" date="2019-10" db="EMBL/GenBank/DDBJ databases">
        <authorList>
            <consortium name="DOE Joint Genome Institute"/>
            <person name="Kuo A."/>
            <person name="Miyauchi S."/>
            <person name="Kiss E."/>
            <person name="Drula E."/>
            <person name="Kohler A."/>
            <person name="Sanchez-Garcia M."/>
            <person name="Andreopoulos B."/>
            <person name="Barry K.W."/>
            <person name="Bonito G."/>
            <person name="Buee M."/>
            <person name="Carver A."/>
            <person name="Chen C."/>
            <person name="Cichocki N."/>
            <person name="Clum A."/>
            <person name="Culley D."/>
            <person name="Crous P.W."/>
            <person name="Fauchery L."/>
            <person name="Girlanda M."/>
            <person name="Hayes R."/>
            <person name="Keri Z."/>
            <person name="LaButti K."/>
            <person name="Lipzen A."/>
            <person name="Lombard V."/>
            <person name="Magnuson J."/>
            <person name="Maillard F."/>
            <person name="Morin E."/>
            <person name="Murat C."/>
            <person name="Nolan M."/>
            <person name="Ohm R."/>
            <person name="Pangilinan J."/>
            <person name="Pereira M."/>
            <person name="Perotto S."/>
            <person name="Peter M."/>
            <person name="Riley R."/>
            <person name="Sitrit Y."/>
            <person name="Stielow B."/>
            <person name="Szollosi G."/>
            <person name="Zifcakova L."/>
            <person name="Stursova M."/>
            <person name="Spatafora J.W."/>
            <person name="Tedersoo L."/>
            <person name="Vaario L.-M."/>
            <person name="Yamada A."/>
            <person name="Yan M."/>
            <person name="Wang P."/>
            <person name="Xu J."/>
            <person name="Bruns T."/>
            <person name="Baldrian P."/>
            <person name="Vilgalys R."/>
            <person name="Henrissat B."/>
            <person name="Grigoriev I.V."/>
            <person name="Hibbett D."/>
            <person name="Nagy L.G."/>
            <person name="Martin F.M."/>
        </authorList>
    </citation>
    <scope>NUCLEOTIDE SEQUENCE</scope>
    <source>
        <strain evidence="8">BED1</strain>
    </source>
</reference>
<keyword evidence="9" id="KW-1185">Reference proteome</keyword>
<evidence type="ECO:0000256" key="3">
    <source>
        <dbReference type="ARBA" id="ARBA00022630"/>
    </source>
</evidence>
<dbReference type="PANTHER" id="PTHR19370">
    <property type="entry name" value="NADH-CYTOCHROME B5 REDUCTASE"/>
    <property type="match status" value="1"/>
</dbReference>
<feature type="binding site" evidence="6">
    <location>
        <position position="122"/>
    </location>
    <ligand>
        <name>FAD</name>
        <dbReference type="ChEBI" id="CHEBI:57692"/>
    </ligand>
</feature>
<evidence type="ECO:0000256" key="6">
    <source>
        <dbReference type="PIRSR" id="PIRSR601834-1"/>
    </source>
</evidence>
<dbReference type="Proteomes" id="UP001194468">
    <property type="component" value="Unassembled WGS sequence"/>
</dbReference>
<dbReference type="PANTHER" id="PTHR19370:SF189">
    <property type="entry name" value="CYTOCHROME C MITOCHONDRIAL IMPORT FACTOR CYC2"/>
    <property type="match status" value="1"/>
</dbReference>
<feature type="binding site" evidence="6">
    <location>
        <position position="97"/>
    </location>
    <ligand>
        <name>FAD</name>
        <dbReference type="ChEBI" id="CHEBI:57692"/>
    </ligand>
</feature>
<dbReference type="InterPro" id="IPR001433">
    <property type="entry name" value="OxRdtase_FAD/NAD-bd"/>
</dbReference>
<feature type="binding site" evidence="6">
    <location>
        <position position="123"/>
    </location>
    <ligand>
        <name>FAD</name>
        <dbReference type="ChEBI" id="CHEBI:57692"/>
    </ligand>
</feature>
<evidence type="ECO:0000256" key="5">
    <source>
        <dbReference type="ARBA" id="ARBA00023002"/>
    </source>
</evidence>
<evidence type="ECO:0000256" key="2">
    <source>
        <dbReference type="ARBA" id="ARBA00006105"/>
    </source>
</evidence>
<evidence type="ECO:0000259" key="7">
    <source>
        <dbReference type="PROSITE" id="PS51384"/>
    </source>
</evidence>
<evidence type="ECO:0000256" key="1">
    <source>
        <dbReference type="ARBA" id="ARBA00001974"/>
    </source>
</evidence>
<feature type="domain" description="FAD-binding FR-type" evidence="7">
    <location>
        <begin position="43"/>
        <end position="147"/>
    </location>
</feature>
<name>A0AAD4C6Y0_BOLED</name>
<accession>A0AAD4C6Y0</accession>
<dbReference type="PROSITE" id="PS51384">
    <property type="entry name" value="FAD_FR"/>
    <property type="match status" value="1"/>
</dbReference>
<dbReference type="InterPro" id="IPR008333">
    <property type="entry name" value="Cbr1-like_FAD-bd_dom"/>
</dbReference>
<evidence type="ECO:0000313" key="9">
    <source>
        <dbReference type="Proteomes" id="UP001194468"/>
    </source>
</evidence>
<dbReference type="PRINTS" id="PR00406">
    <property type="entry name" value="CYTB5RDTASE"/>
</dbReference>
<dbReference type="SUPFAM" id="SSF63380">
    <property type="entry name" value="Riboflavin synthase domain-like"/>
    <property type="match status" value="1"/>
</dbReference>
<reference evidence="8" key="2">
    <citation type="journal article" date="2020" name="Nat. Commun.">
        <title>Large-scale genome sequencing of mycorrhizal fungi provides insights into the early evolution of symbiotic traits.</title>
        <authorList>
            <person name="Miyauchi S."/>
            <person name="Kiss E."/>
            <person name="Kuo A."/>
            <person name="Drula E."/>
            <person name="Kohler A."/>
            <person name="Sanchez-Garcia M."/>
            <person name="Morin E."/>
            <person name="Andreopoulos B."/>
            <person name="Barry K.W."/>
            <person name="Bonito G."/>
            <person name="Buee M."/>
            <person name="Carver A."/>
            <person name="Chen C."/>
            <person name="Cichocki N."/>
            <person name="Clum A."/>
            <person name="Culley D."/>
            <person name="Crous P.W."/>
            <person name="Fauchery L."/>
            <person name="Girlanda M."/>
            <person name="Hayes R.D."/>
            <person name="Keri Z."/>
            <person name="LaButti K."/>
            <person name="Lipzen A."/>
            <person name="Lombard V."/>
            <person name="Magnuson J."/>
            <person name="Maillard F."/>
            <person name="Murat C."/>
            <person name="Nolan M."/>
            <person name="Ohm R.A."/>
            <person name="Pangilinan J."/>
            <person name="Pereira M.F."/>
            <person name="Perotto S."/>
            <person name="Peter M."/>
            <person name="Pfister S."/>
            <person name="Riley R."/>
            <person name="Sitrit Y."/>
            <person name="Stielow J.B."/>
            <person name="Szollosi G."/>
            <person name="Zifcakova L."/>
            <person name="Stursova M."/>
            <person name="Spatafora J.W."/>
            <person name="Tedersoo L."/>
            <person name="Vaario L.M."/>
            <person name="Yamada A."/>
            <person name="Yan M."/>
            <person name="Wang P."/>
            <person name="Xu J."/>
            <person name="Bruns T."/>
            <person name="Baldrian P."/>
            <person name="Vilgalys R."/>
            <person name="Dunand C."/>
            <person name="Henrissat B."/>
            <person name="Grigoriev I.V."/>
            <person name="Hibbett D."/>
            <person name="Nagy L.G."/>
            <person name="Martin F.M."/>
        </authorList>
    </citation>
    <scope>NUCLEOTIDE SEQUENCE</scope>
    <source>
        <strain evidence="8">BED1</strain>
    </source>
</reference>
<evidence type="ECO:0000313" key="8">
    <source>
        <dbReference type="EMBL" id="KAF8450769.1"/>
    </source>
</evidence>
<keyword evidence="4 6" id="KW-0274">FAD</keyword>
<dbReference type="CDD" id="cd06183">
    <property type="entry name" value="cyt_b5_reduct_like"/>
    <property type="match status" value="1"/>
</dbReference>
<feature type="binding site" evidence="6">
    <location>
        <position position="98"/>
    </location>
    <ligand>
        <name>FAD</name>
        <dbReference type="ChEBI" id="CHEBI:57692"/>
    </ligand>
</feature>
<dbReference type="InterPro" id="IPR001834">
    <property type="entry name" value="CBR-like"/>
</dbReference>